<evidence type="ECO:0008006" key="3">
    <source>
        <dbReference type="Google" id="ProtNLM"/>
    </source>
</evidence>
<dbReference type="EMBL" id="LAVV01011223">
    <property type="protein sequence ID" value="KNZ48039.1"/>
    <property type="molecule type" value="Genomic_DNA"/>
</dbReference>
<comment type="caution">
    <text evidence="1">The sequence shown here is derived from an EMBL/GenBank/DDBJ whole genome shotgun (WGS) entry which is preliminary data.</text>
</comment>
<evidence type="ECO:0000313" key="1">
    <source>
        <dbReference type="EMBL" id="KNZ48039.1"/>
    </source>
</evidence>
<dbReference type="OrthoDB" id="3344688at2759"/>
<proteinExistence type="predicted"/>
<dbReference type="Proteomes" id="UP000037035">
    <property type="component" value="Unassembled WGS sequence"/>
</dbReference>
<feature type="non-terminal residue" evidence="1">
    <location>
        <position position="1"/>
    </location>
</feature>
<sequence>VGSSIRLLQDLYIKKILTSYGMLESRTVKTTLVPNTRLLPASMSDQEKFGKLNINYRRIVGLLNYLSVSTHSDIAFAMSQLSQFLESPGIAHCVSLLLAQRQPD</sequence>
<reference evidence="1 2" key="1">
    <citation type="submission" date="2015-08" db="EMBL/GenBank/DDBJ databases">
        <title>Next Generation Sequencing and Analysis of the Genome of Puccinia sorghi L Schw, the Causal Agent of Maize Common Rust.</title>
        <authorList>
            <person name="Rochi L."/>
            <person name="Burguener G."/>
            <person name="Darino M."/>
            <person name="Turjanski A."/>
            <person name="Kreff E."/>
            <person name="Dieguez M.J."/>
            <person name="Sacco F."/>
        </authorList>
    </citation>
    <scope>NUCLEOTIDE SEQUENCE [LARGE SCALE GENOMIC DNA]</scope>
    <source>
        <strain evidence="1 2">RO10H11247</strain>
    </source>
</reference>
<dbReference type="AlphaFoldDB" id="A0A0L6UHL2"/>
<name>A0A0L6UHL2_9BASI</name>
<protein>
    <recommendedName>
        <fullName evidence="3">Reverse transcriptase Ty1/copia-type domain-containing protein</fullName>
    </recommendedName>
</protein>
<keyword evidence="2" id="KW-1185">Reference proteome</keyword>
<organism evidence="1 2">
    <name type="scientific">Puccinia sorghi</name>
    <dbReference type="NCBI Taxonomy" id="27349"/>
    <lineage>
        <taxon>Eukaryota</taxon>
        <taxon>Fungi</taxon>
        <taxon>Dikarya</taxon>
        <taxon>Basidiomycota</taxon>
        <taxon>Pucciniomycotina</taxon>
        <taxon>Pucciniomycetes</taxon>
        <taxon>Pucciniales</taxon>
        <taxon>Pucciniaceae</taxon>
        <taxon>Puccinia</taxon>
    </lineage>
</organism>
<accession>A0A0L6UHL2</accession>
<gene>
    <name evidence="1" type="ORF">VP01_5954g1</name>
</gene>
<evidence type="ECO:0000313" key="2">
    <source>
        <dbReference type="Proteomes" id="UP000037035"/>
    </source>
</evidence>
<dbReference type="VEuPathDB" id="FungiDB:VP01_5954g1"/>